<protein>
    <submittedName>
        <fullName evidence="1">Uncharacterized protein</fullName>
    </submittedName>
</protein>
<evidence type="ECO:0000313" key="2">
    <source>
        <dbReference type="Proteomes" id="UP000724874"/>
    </source>
</evidence>
<proteinExistence type="predicted"/>
<dbReference type="OrthoDB" id="3058807at2759"/>
<gene>
    <name evidence="1" type="ORF">CPB84DRAFT_1827544</name>
</gene>
<dbReference type="EMBL" id="JADNYJ010000112">
    <property type="protein sequence ID" value="KAF8883876.1"/>
    <property type="molecule type" value="Genomic_DNA"/>
</dbReference>
<name>A0A9P5TJ44_GYMJU</name>
<organism evidence="1 2">
    <name type="scientific">Gymnopilus junonius</name>
    <name type="common">Spectacular rustgill mushroom</name>
    <name type="synonym">Gymnopilus spectabilis subsp. junonius</name>
    <dbReference type="NCBI Taxonomy" id="109634"/>
    <lineage>
        <taxon>Eukaryota</taxon>
        <taxon>Fungi</taxon>
        <taxon>Dikarya</taxon>
        <taxon>Basidiomycota</taxon>
        <taxon>Agaricomycotina</taxon>
        <taxon>Agaricomycetes</taxon>
        <taxon>Agaricomycetidae</taxon>
        <taxon>Agaricales</taxon>
        <taxon>Agaricineae</taxon>
        <taxon>Hymenogastraceae</taxon>
        <taxon>Gymnopilus</taxon>
    </lineage>
</organism>
<keyword evidence="2" id="KW-1185">Reference proteome</keyword>
<dbReference type="Proteomes" id="UP000724874">
    <property type="component" value="Unassembled WGS sequence"/>
</dbReference>
<sequence length="300" mass="34351">MTSTEIDILAPPGTTNLKDLASSTLLVFDLLRPWCKSNYSSPALQSIKTQAKSYMQALELSVVAAQHGFNIAEDALAFIDLMDSCSEDERQDYLRRMLEIARLGENNAKEAHGRFRGVRVMLLQLIREAKMQPSDEDCQDVGTDPKLNELEKGISTLEKFSTCISLYISWWNAISMSHISQSKRLQQVVIKYNSLRARDVVQKWRNLRQEYVDYTDKIRQIQDADPEFALEKKHNPIKDGQVPDIVPIPHDLHNPAGTITQRSKKASSLSQEGWPVDYKQPRKRDRLAAFGTRVFMTRRR</sequence>
<evidence type="ECO:0000313" key="1">
    <source>
        <dbReference type="EMBL" id="KAF8883876.1"/>
    </source>
</evidence>
<reference evidence="1" key="1">
    <citation type="submission" date="2020-11" db="EMBL/GenBank/DDBJ databases">
        <authorList>
            <consortium name="DOE Joint Genome Institute"/>
            <person name="Ahrendt S."/>
            <person name="Riley R."/>
            <person name="Andreopoulos W."/>
            <person name="LaButti K."/>
            <person name="Pangilinan J."/>
            <person name="Ruiz-duenas F.J."/>
            <person name="Barrasa J.M."/>
            <person name="Sanchez-Garcia M."/>
            <person name="Camarero S."/>
            <person name="Miyauchi S."/>
            <person name="Serrano A."/>
            <person name="Linde D."/>
            <person name="Babiker R."/>
            <person name="Drula E."/>
            <person name="Ayuso-Fernandez I."/>
            <person name="Pacheco R."/>
            <person name="Padilla G."/>
            <person name="Ferreira P."/>
            <person name="Barriuso J."/>
            <person name="Kellner H."/>
            <person name="Castanera R."/>
            <person name="Alfaro M."/>
            <person name="Ramirez L."/>
            <person name="Pisabarro A.G."/>
            <person name="Kuo A."/>
            <person name="Tritt A."/>
            <person name="Lipzen A."/>
            <person name="He G."/>
            <person name="Yan M."/>
            <person name="Ng V."/>
            <person name="Cullen D."/>
            <person name="Martin F."/>
            <person name="Rosso M.-N."/>
            <person name="Henrissat B."/>
            <person name="Hibbett D."/>
            <person name="Martinez A.T."/>
            <person name="Grigoriev I.V."/>
        </authorList>
    </citation>
    <scope>NUCLEOTIDE SEQUENCE</scope>
    <source>
        <strain evidence="1">AH 44721</strain>
    </source>
</reference>
<comment type="caution">
    <text evidence="1">The sequence shown here is derived from an EMBL/GenBank/DDBJ whole genome shotgun (WGS) entry which is preliminary data.</text>
</comment>
<accession>A0A9P5TJ44</accession>
<dbReference type="AlphaFoldDB" id="A0A9P5TJ44"/>